<sequence>MPFLRTYSTAPLLLLLVGCQVYTGQPANPPVDVRLQGELSVEQGQLFLKPCDEQRRFRLIDTGAGDLAQEVDQLGGASGSPVFADLKGQLGADPQGGAGQFLASQIYRLQIEGHGCNDVNFPMLSVRASGNEPFWSLDVSPHGLVLTRPNHAPLALPYLEERLPEGRLHLSSEANDLRLSLWLTPQRCVDDMSGAVRHLNAELRLGEQRFTGCAYHGGAYEE</sequence>
<comment type="caution">
    <text evidence="2">The sequence shown here is derived from an EMBL/GenBank/DDBJ whole genome shotgun (WGS) entry which is preliminary data.</text>
</comment>
<evidence type="ECO:0000313" key="3">
    <source>
        <dbReference type="Proteomes" id="UP000611945"/>
    </source>
</evidence>
<keyword evidence="1" id="KW-0732">Signal</keyword>
<evidence type="ECO:0008006" key="4">
    <source>
        <dbReference type="Google" id="ProtNLM"/>
    </source>
</evidence>
<name>A0ABR8TS45_9PSED</name>
<dbReference type="PROSITE" id="PS51257">
    <property type="entry name" value="PROKAR_LIPOPROTEIN"/>
    <property type="match status" value="1"/>
</dbReference>
<feature type="chain" id="PRO_5046697651" description="Lipoprotein" evidence="1">
    <location>
        <begin position="24"/>
        <end position="222"/>
    </location>
</feature>
<protein>
    <recommendedName>
        <fullName evidence="4">Lipoprotein</fullName>
    </recommendedName>
</protein>
<feature type="signal peptide" evidence="1">
    <location>
        <begin position="1"/>
        <end position="23"/>
    </location>
</feature>
<reference evidence="2 3" key="1">
    <citation type="submission" date="2020-08" db="EMBL/GenBank/DDBJ databases">
        <title>A Genomic Blueprint of the Chicken Gut Microbiome.</title>
        <authorList>
            <person name="Gilroy R."/>
            <person name="Ravi A."/>
            <person name="Getino M."/>
            <person name="Pursley I."/>
            <person name="Horton D.L."/>
            <person name="Alikhan N.-F."/>
            <person name="Baker D."/>
            <person name="Gharbi K."/>
            <person name="Hall N."/>
            <person name="Watson M."/>
            <person name="Adriaenssens E.M."/>
            <person name="Foster-Nyarko E."/>
            <person name="Jarju S."/>
            <person name="Secka A."/>
            <person name="Antonio M."/>
            <person name="Oren A."/>
            <person name="Chaudhuri R."/>
            <person name="La Ragione R.M."/>
            <person name="Hildebrand F."/>
            <person name="Pallen M.J."/>
        </authorList>
    </citation>
    <scope>NUCLEOTIDE SEQUENCE [LARGE SCALE GENOMIC DNA]</scope>
    <source>
        <strain evidence="2 3">Sa2CUA2</strain>
    </source>
</reference>
<dbReference type="EMBL" id="JACSQG010000010">
    <property type="protein sequence ID" value="MBD7978608.1"/>
    <property type="molecule type" value="Genomic_DNA"/>
</dbReference>
<accession>A0ABR8TS45</accession>
<evidence type="ECO:0000313" key="2">
    <source>
        <dbReference type="EMBL" id="MBD7978608.1"/>
    </source>
</evidence>
<proteinExistence type="predicted"/>
<evidence type="ECO:0000256" key="1">
    <source>
        <dbReference type="SAM" id="SignalP"/>
    </source>
</evidence>
<dbReference type="RefSeq" id="WP_251837392.1">
    <property type="nucleotide sequence ID" value="NZ_JACSQG010000010.1"/>
</dbReference>
<gene>
    <name evidence="2" type="ORF">H9642_15595</name>
</gene>
<dbReference type="Proteomes" id="UP000611945">
    <property type="component" value="Unassembled WGS sequence"/>
</dbReference>
<organism evidence="2 3">
    <name type="scientific">Serpens gallinarum</name>
    <dbReference type="NCBI Taxonomy" id="2763075"/>
    <lineage>
        <taxon>Bacteria</taxon>
        <taxon>Pseudomonadati</taxon>
        <taxon>Pseudomonadota</taxon>
        <taxon>Gammaproteobacteria</taxon>
        <taxon>Pseudomonadales</taxon>
        <taxon>Pseudomonadaceae</taxon>
        <taxon>Pseudomonas</taxon>
    </lineage>
</organism>
<keyword evidence="3" id="KW-1185">Reference proteome</keyword>